<evidence type="ECO:0000256" key="3">
    <source>
        <dbReference type="ARBA" id="ARBA00022722"/>
    </source>
</evidence>
<dbReference type="CDD" id="cd16964">
    <property type="entry name" value="YqgF"/>
    <property type="match status" value="1"/>
</dbReference>
<dbReference type="OrthoDB" id="10261669at2759"/>
<dbReference type="GO" id="GO:0016787">
    <property type="term" value="F:hydrolase activity"/>
    <property type="evidence" value="ECO:0007669"/>
    <property type="project" value="UniProtKB-KW"/>
</dbReference>
<accession>A0A7J7LY55</accession>
<gene>
    <name evidence="6" type="ORF">GIB67_035338</name>
</gene>
<dbReference type="InterPro" id="IPR012337">
    <property type="entry name" value="RNaseH-like_sf"/>
</dbReference>
<evidence type="ECO:0000256" key="1">
    <source>
        <dbReference type="ARBA" id="ARBA00022490"/>
    </source>
</evidence>
<dbReference type="PANTHER" id="PTHR33317:SF1">
    <property type="entry name" value="POLYNUCLEOTIDYL TRANSFERASE, RIBONUCLEASE H-LIKE SUPERFAMILY PROTEIN"/>
    <property type="match status" value="1"/>
</dbReference>
<dbReference type="GO" id="GO:0004518">
    <property type="term" value="F:nuclease activity"/>
    <property type="evidence" value="ECO:0007669"/>
    <property type="project" value="UniProtKB-KW"/>
</dbReference>
<evidence type="ECO:0000259" key="5">
    <source>
        <dbReference type="SMART" id="SM00732"/>
    </source>
</evidence>
<protein>
    <recommendedName>
        <fullName evidence="5">YqgF/RNase H-like domain-containing protein</fullName>
    </recommendedName>
</protein>
<dbReference type="InterPro" id="IPR037027">
    <property type="entry name" value="YqgF/RNaseH-like_dom_sf"/>
</dbReference>
<proteinExistence type="inferred from homology"/>
<evidence type="ECO:0000313" key="6">
    <source>
        <dbReference type="EMBL" id="KAF6147581.1"/>
    </source>
</evidence>
<keyword evidence="7" id="KW-1185">Reference proteome</keyword>
<organism evidence="6 7">
    <name type="scientific">Kingdonia uniflora</name>
    <dbReference type="NCBI Taxonomy" id="39325"/>
    <lineage>
        <taxon>Eukaryota</taxon>
        <taxon>Viridiplantae</taxon>
        <taxon>Streptophyta</taxon>
        <taxon>Embryophyta</taxon>
        <taxon>Tracheophyta</taxon>
        <taxon>Spermatophyta</taxon>
        <taxon>Magnoliopsida</taxon>
        <taxon>Ranunculales</taxon>
        <taxon>Circaeasteraceae</taxon>
        <taxon>Kingdonia</taxon>
    </lineage>
</organism>
<dbReference type="GO" id="GO:0000967">
    <property type="term" value="P:rRNA 5'-end processing"/>
    <property type="evidence" value="ECO:0007669"/>
    <property type="project" value="TreeGrafter"/>
</dbReference>
<dbReference type="SMART" id="SM00732">
    <property type="entry name" value="YqgFc"/>
    <property type="match status" value="1"/>
</dbReference>
<dbReference type="HAMAP" id="MF_00651">
    <property type="entry name" value="Nuclease_YqgF"/>
    <property type="match status" value="1"/>
</dbReference>
<dbReference type="AlphaFoldDB" id="A0A7J7LY55"/>
<reference evidence="6 7" key="1">
    <citation type="journal article" date="2020" name="IScience">
        <title>Genome Sequencing of the Endangered Kingdonia uniflora (Circaeasteraceae, Ranunculales) Reveals Potential Mechanisms of Evolutionary Specialization.</title>
        <authorList>
            <person name="Sun Y."/>
            <person name="Deng T."/>
            <person name="Zhang A."/>
            <person name="Moore M.J."/>
            <person name="Landis J.B."/>
            <person name="Lin N."/>
            <person name="Zhang H."/>
            <person name="Zhang X."/>
            <person name="Huang J."/>
            <person name="Zhang X."/>
            <person name="Sun H."/>
            <person name="Wang H."/>
        </authorList>
    </citation>
    <scope>NUCLEOTIDE SEQUENCE [LARGE SCALE GENOMIC DNA]</scope>
    <source>
        <strain evidence="6">TB1705</strain>
        <tissue evidence="6">Leaf</tissue>
    </source>
</reference>
<dbReference type="InterPro" id="IPR005227">
    <property type="entry name" value="YqgF"/>
</dbReference>
<keyword evidence="1" id="KW-0963">Cytoplasm</keyword>
<keyword evidence="2" id="KW-0690">Ribosome biogenesis</keyword>
<dbReference type="Pfam" id="PF03652">
    <property type="entry name" value="RuvX"/>
    <property type="match status" value="1"/>
</dbReference>
<keyword evidence="4" id="KW-0378">Hydrolase</keyword>
<dbReference type="FunFam" id="3.30.420.140:FF:000008">
    <property type="entry name" value="Putative pre-16S rRNA nuclease"/>
    <property type="match status" value="1"/>
</dbReference>
<keyword evidence="3" id="KW-0540">Nuclease</keyword>
<feature type="domain" description="YqgF/RNase H-like" evidence="5">
    <location>
        <begin position="22"/>
        <end position="126"/>
    </location>
</feature>
<dbReference type="Proteomes" id="UP000541444">
    <property type="component" value="Unassembled WGS sequence"/>
</dbReference>
<comment type="caution">
    <text evidence="6">The sequence shown here is derived from an EMBL/GenBank/DDBJ whole genome shotgun (WGS) entry which is preliminary data.</text>
</comment>
<evidence type="ECO:0000256" key="2">
    <source>
        <dbReference type="ARBA" id="ARBA00022517"/>
    </source>
</evidence>
<evidence type="ECO:0000256" key="4">
    <source>
        <dbReference type="ARBA" id="ARBA00022801"/>
    </source>
</evidence>
<dbReference type="InterPro" id="IPR006641">
    <property type="entry name" value="YqgF/RNaseH-like_dom"/>
</dbReference>
<sequence length="170" mass="19068">MRYVKPITLFHDLMKANAPDRGRLLGIDVGCKYVGLAVSDVHNTIASPLSVLIRKKTNISSMAKDFETLISEFSLEGIIIGSSFRRQRYTLDTLQVRLLVQDLQKTGILEVIKYTYWDENFTSKCVESLLKPLNLGNITAKNIVDKCSAVGILQVYLDHVNGIPELKNLV</sequence>
<dbReference type="EMBL" id="JACGCM010001888">
    <property type="protein sequence ID" value="KAF6147581.1"/>
    <property type="molecule type" value="Genomic_DNA"/>
</dbReference>
<evidence type="ECO:0000313" key="7">
    <source>
        <dbReference type="Proteomes" id="UP000541444"/>
    </source>
</evidence>
<dbReference type="SUPFAM" id="SSF53098">
    <property type="entry name" value="Ribonuclease H-like"/>
    <property type="match status" value="1"/>
</dbReference>
<name>A0A7J7LY55_9MAGN</name>
<dbReference type="Gene3D" id="3.30.420.140">
    <property type="entry name" value="YqgF/RNase H-like domain"/>
    <property type="match status" value="1"/>
</dbReference>
<dbReference type="PANTHER" id="PTHR33317">
    <property type="entry name" value="POLYNUCLEOTIDYL TRANSFERASE, RIBONUCLEASE H-LIKE SUPERFAMILY PROTEIN"/>
    <property type="match status" value="1"/>
</dbReference>